<dbReference type="AlphaFoldDB" id="A0A2M4B649"/>
<proteinExistence type="predicted"/>
<dbReference type="EMBL" id="GGFK01015212">
    <property type="protein sequence ID" value="MBW48533.1"/>
    <property type="molecule type" value="Transcribed_RNA"/>
</dbReference>
<name>A0A2M4B649_9DIPT</name>
<sequence length="73" mass="7513">MRSLLIAGIFVHAEVSCLHARRAGPAARAYPLSYLLGPSLSLSSAVAVAEAVAGHPCSNAIINARHVSCFAPT</sequence>
<protein>
    <submittedName>
        <fullName evidence="1">Putative secreted protein</fullName>
    </submittedName>
</protein>
<reference evidence="1" key="1">
    <citation type="submission" date="2018-01" db="EMBL/GenBank/DDBJ databases">
        <title>An insight into the sialome of Amazonian anophelines.</title>
        <authorList>
            <person name="Ribeiro J.M."/>
            <person name="Scarpassa V."/>
            <person name="Calvo E."/>
        </authorList>
    </citation>
    <scope>NUCLEOTIDE SEQUENCE</scope>
    <source>
        <tissue evidence="1">Salivary glands</tissue>
    </source>
</reference>
<evidence type="ECO:0000313" key="1">
    <source>
        <dbReference type="EMBL" id="MBW48533.1"/>
    </source>
</evidence>
<accession>A0A2M4B649</accession>
<organism evidence="1">
    <name type="scientific">Anopheles triannulatus</name>
    <dbReference type="NCBI Taxonomy" id="58253"/>
    <lineage>
        <taxon>Eukaryota</taxon>
        <taxon>Metazoa</taxon>
        <taxon>Ecdysozoa</taxon>
        <taxon>Arthropoda</taxon>
        <taxon>Hexapoda</taxon>
        <taxon>Insecta</taxon>
        <taxon>Pterygota</taxon>
        <taxon>Neoptera</taxon>
        <taxon>Endopterygota</taxon>
        <taxon>Diptera</taxon>
        <taxon>Nematocera</taxon>
        <taxon>Culicoidea</taxon>
        <taxon>Culicidae</taxon>
        <taxon>Anophelinae</taxon>
        <taxon>Anopheles</taxon>
    </lineage>
</organism>